<protein>
    <submittedName>
        <fullName evidence="2">Diacylglycerol kinase</fullName>
    </submittedName>
</protein>
<dbReference type="InParanoid" id="A0A1D3DA67"/>
<dbReference type="InterPro" id="IPR037607">
    <property type="entry name" value="DGK"/>
</dbReference>
<name>A0A1D3DA67_9EIME</name>
<dbReference type="Proteomes" id="UP000095192">
    <property type="component" value="Unassembled WGS sequence"/>
</dbReference>
<dbReference type="AlphaFoldDB" id="A0A1D3DA67"/>
<evidence type="ECO:0000259" key="1">
    <source>
        <dbReference type="Pfam" id="PF00781"/>
    </source>
</evidence>
<dbReference type="Pfam" id="PF00781">
    <property type="entry name" value="DAGK_cat"/>
    <property type="match status" value="1"/>
</dbReference>
<comment type="caution">
    <text evidence="2">The sequence shown here is derived from an EMBL/GenBank/DDBJ whole genome shotgun (WGS) entry which is preliminary data.</text>
</comment>
<dbReference type="VEuPathDB" id="ToxoDB:cyc_08848"/>
<dbReference type="EMBL" id="JROU02000131">
    <property type="protein sequence ID" value="OEH80313.1"/>
    <property type="molecule type" value="Genomic_DNA"/>
</dbReference>
<evidence type="ECO:0000313" key="3">
    <source>
        <dbReference type="Proteomes" id="UP000095192"/>
    </source>
</evidence>
<dbReference type="Gene3D" id="3.40.50.10330">
    <property type="entry name" value="Probable inorganic polyphosphate/atp-NAD kinase, domain 1"/>
    <property type="match status" value="1"/>
</dbReference>
<dbReference type="InterPro" id="IPR016064">
    <property type="entry name" value="NAD/diacylglycerol_kinase_sf"/>
</dbReference>
<feature type="domain" description="DAGKc" evidence="1">
    <location>
        <begin position="30"/>
        <end position="110"/>
    </location>
</feature>
<dbReference type="GO" id="GO:0016020">
    <property type="term" value="C:membrane"/>
    <property type="evidence" value="ECO:0007669"/>
    <property type="project" value="TreeGrafter"/>
</dbReference>
<keyword evidence="2" id="KW-0808">Transferase</keyword>
<dbReference type="GO" id="GO:0004143">
    <property type="term" value="F:ATP-dependent diacylglycerol kinase activity"/>
    <property type="evidence" value="ECO:0007669"/>
    <property type="project" value="InterPro"/>
</dbReference>
<organism evidence="2 3">
    <name type="scientific">Cyclospora cayetanensis</name>
    <dbReference type="NCBI Taxonomy" id="88456"/>
    <lineage>
        <taxon>Eukaryota</taxon>
        <taxon>Sar</taxon>
        <taxon>Alveolata</taxon>
        <taxon>Apicomplexa</taxon>
        <taxon>Conoidasida</taxon>
        <taxon>Coccidia</taxon>
        <taxon>Eucoccidiorida</taxon>
        <taxon>Eimeriorina</taxon>
        <taxon>Eimeriidae</taxon>
        <taxon>Cyclospora</taxon>
    </lineage>
</organism>
<gene>
    <name evidence="2" type="ORF">cyc_08848</name>
</gene>
<keyword evidence="2" id="KW-0418">Kinase</keyword>
<dbReference type="InterPro" id="IPR017438">
    <property type="entry name" value="ATP-NAD_kinase_N"/>
</dbReference>
<evidence type="ECO:0000313" key="2">
    <source>
        <dbReference type="EMBL" id="OEH80313.1"/>
    </source>
</evidence>
<dbReference type="VEuPathDB" id="ToxoDB:LOC34624442"/>
<proteinExistence type="predicted"/>
<dbReference type="InterPro" id="IPR001206">
    <property type="entry name" value="Diacylglycerol_kinase_cat_dom"/>
</dbReference>
<reference evidence="2 3" key="1">
    <citation type="journal article" date="2016" name="BMC Genomics">
        <title>Comparative genomics reveals Cyclospora cayetanensis possesses coccidia-like metabolism and invasion components but unique surface antigens.</title>
        <authorList>
            <person name="Liu S."/>
            <person name="Wang L."/>
            <person name="Zheng H."/>
            <person name="Xu Z."/>
            <person name="Roellig D.M."/>
            <person name="Li N."/>
            <person name="Frace M.A."/>
            <person name="Tang K."/>
            <person name="Arrowood M.J."/>
            <person name="Moss D.M."/>
            <person name="Zhang L."/>
            <person name="Feng Y."/>
            <person name="Xiao L."/>
        </authorList>
    </citation>
    <scope>NUCLEOTIDE SEQUENCE [LARGE SCALE GENOMIC DNA]</scope>
    <source>
        <strain evidence="2 3">CHN_HEN01</strain>
    </source>
</reference>
<dbReference type="PANTHER" id="PTHR11255">
    <property type="entry name" value="DIACYLGLYCEROL KINASE"/>
    <property type="match status" value="1"/>
</dbReference>
<keyword evidence="3" id="KW-1185">Reference proteome</keyword>
<accession>A0A1D3DA67</accession>
<dbReference type="SUPFAM" id="SSF111331">
    <property type="entry name" value="NAD kinase/diacylglycerol kinase-like"/>
    <property type="match status" value="1"/>
</dbReference>
<sequence>MGTATSGCVELKIFSQTDSQSEHLGIQHIIQAVETVKQLRSAETTQNGSSPASLVPLEKRVRVIAVGGDGAFTWMMMAISKAGTDMEWVASGIIPSGTGNDLAHTYGWVNAGFPSHAPLSDKKFEGLVGSVFDRMRGKSRFWNRLVYGLLFLRFASTDLEVCSAIDTIYTLRASGLLAVLSNNPKYKKVPRLMPCVSLTFLNTRTILGGLELWRPTVKVGVLPPADPAVLPQFEHFYHQLLTAESSTGDGMLEVLSMESTADYFNAQVVSRRKRGATNTARLWPIYANIQR</sequence>
<dbReference type="GO" id="GO:0007165">
    <property type="term" value="P:signal transduction"/>
    <property type="evidence" value="ECO:0007669"/>
    <property type="project" value="InterPro"/>
</dbReference>